<dbReference type="InterPro" id="IPR044965">
    <property type="entry name" value="Glyco_hydro_17_plant"/>
</dbReference>
<dbReference type="GO" id="GO:0005975">
    <property type="term" value="P:carbohydrate metabolic process"/>
    <property type="evidence" value="ECO:0007669"/>
    <property type="project" value="InterPro"/>
</dbReference>
<reference evidence="7" key="2">
    <citation type="journal article" date="2017" name="J. Anim. Genet.">
        <title>Multiple reference genome sequences of hot pepper reveal the massive evolution of plant disease resistance genes by retroduplication.</title>
        <authorList>
            <person name="Kim S."/>
            <person name="Park J."/>
            <person name="Yeom S.-I."/>
            <person name="Kim Y.-M."/>
            <person name="Seo E."/>
            <person name="Kim K.-T."/>
            <person name="Kim M.-S."/>
            <person name="Lee J.M."/>
            <person name="Cheong K."/>
            <person name="Shin H.-S."/>
            <person name="Kim S.-B."/>
            <person name="Han K."/>
            <person name="Lee J."/>
            <person name="Park M."/>
            <person name="Lee H.-A."/>
            <person name="Lee H.-Y."/>
            <person name="Lee Y."/>
            <person name="Oh S."/>
            <person name="Lee J.H."/>
            <person name="Choi E."/>
            <person name="Choi E."/>
            <person name="Lee S.E."/>
            <person name="Jeon J."/>
            <person name="Kim H."/>
            <person name="Choi G."/>
            <person name="Song H."/>
            <person name="Lee J."/>
            <person name="Lee S.-C."/>
            <person name="Kwon J.-K."/>
            <person name="Lee H.-Y."/>
            <person name="Koo N."/>
            <person name="Hong Y."/>
            <person name="Kim R.W."/>
            <person name="Kang W.-H."/>
            <person name="Huh J.H."/>
            <person name="Kang B.-C."/>
            <person name="Yang T.-J."/>
            <person name="Lee Y.-H."/>
            <person name="Bennetzen J.L."/>
            <person name="Choi D."/>
        </authorList>
    </citation>
    <scope>NUCLEOTIDE SEQUENCE [LARGE SCALE GENOMIC DNA]</scope>
    <source>
        <strain evidence="7">cv. PBC81</strain>
    </source>
</reference>
<dbReference type="InterPro" id="IPR000490">
    <property type="entry name" value="Glyco_hydro_17"/>
</dbReference>
<comment type="similarity">
    <text evidence="1 4">Belongs to the glycosyl hydrolase 17 family.</text>
</comment>
<evidence type="ECO:0000256" key="5">
    <source>
        <dbReference type="SAM" id="MobiDB-lite"/>
    </source>
</evidence>
<protein>
    <submittedName>
        <fullName evidence="6">Glucan endo-1,3-beta-glucosidase 11</fullName>
    </submittedName>
</protein>
<dbReference type="SUPFAM" id="SSF51445">
    <property type="entry name" value="(Trans)glycosidases"/>
    <property type="match status" value="1"/>
</dbReference>
<dbReference type="Pfam" id="PF00332">
    <property type="entry name" value="Glyco_hydro_17"/>
    <property type="match status" value="1"/>
</dbReference>
<dbReference type="Gene3D" id="3.20.20.80">
    <property type="entry name" value="Glycosidases"/>
    <property type="match status" value="1"/>
</dbReference>
<reference evidence="6 7" key="1">
    <citation type="journal article" date="2017" name="Genome Biol.">
        <title>New reference genome sequences of hot pepper reveal the massive evolution of plant disease-resistance genes by retroduplication.</title>
        <authorList>
            <person name="Kim S."/>
            <person name="Park J."/>
            <person name="Yeom S.I."/>
            <person name="Kim Y.M."/>
            <person name="Seo E."/>
            <person name="Kim K.T."/>
            <person name="Kim M.S."/>
            <person name="Lee J.M."/>
            <person name="Cheong K."/>
            <person name="Shin H.S."/>
            <person name="Kim S.B."/>
            <person name="Han K."/>
            <person name="Lee J."/>
            <person name="Park M."/>
            <person name="Lee H.A."/>
            <person name="Lee H.Y."/>
            <person name="Lee Y."/>
            <person name="Oh S."/>
            <person name="Lee J.H."/>
            <person name="Choi E."/>
            <person name="Choi E."/>
            <person name="Lee S.E."/>
            <person name="Jeon J."/>
            <person name="Kim H."/>
            <person name="Choi G."/>
            <person name="Song H."/>
            <person name="Lee J."/>
            <person name="Lee S.C."/>
            <person name="Kwon J.K."/>
            <person name="Lee H.Y."/>
            <person name="Koo N."/>
            <person name="Hong Y."/>
            <person name="Kim R.W."/>
            <person name="Kang W.H."/>
            <person name="Huh J.H."/>
            <person name="Kang B.C."/>
            <person name="Yang T.J."/>
            <person name="Lee Y.H."/>
            <person name="Bennetzen J.L."/>
            <person name="Choi D."/>
        </authorList>
    </citation>
    <scope>NUCLEOTIDE SEQUENCE [LARGE SCALE GENOMIC DNA]</scope>
    <source>
        <strain evidence="7">cv. PBC81</strain>
    </source>
</reference>
<evidence type="ECO:0000313" key="7">
    <source>
        <dbReference type="Proteomes" id="UP000224567"/>
    </source>
</evidence>
<accession>A0A2G2VDQ6</accession>
<feature type="compositionally biased region" description="Basic residues" evidence="5">
    <location>
        <begin position="21"/>
        <end position="30"/>
    </location>
</feature>
<dbReference type="STRING" id="33114.A0A2G2VDQ6"/>
<evidence type="ECO:0000256" key="2">
    <source>
        <dbReference type="ARBA" id="ARBA00022801"/>
    </source>
</evidence>
<comment type="caution">
    <text evidence="6">The sequence shown here is derived from an EMBL/GenBank/DDBJ whole genome shotgun (WGS) entry which is preliminary data.</text>
</comment>
<keyword evidence="3" id="KW-0326">Glycosidase</keyword>
<evidence type="ECO:0000256" key="1">
    <source>
        <dbReference type="ARBA" id="ARBA00008773"/>
    </source>
</evidence>
<evidence type="ECO:0000256" key="4">
    <source>
        <dbReference type="RuleBase" id="RU004335"/>
    </source>
</evidence>
<sequence>MRKGGAVEGVLPAKHHDDGRSKKKKKKKKYQPTDEEGAVHNNNNKIGGFKRNSLLVSIAASSDMHLSNLAEAPHKDDGILGLSFEDSEDDEFNPGDPDKDESIKIEISSFDFTSDSENFSLIVDTDMLQGDDQGFFSSEDNIMPNSASQDEKAKVGKGKRNLLKNELSYLMQSVSPLVSTKRHAERCGEGEIQLARLAKRRMAIFFKPLLLLLLSLTDLFASTLSLGIGNNYGQIANNLPAPSRVSYFLRSLNVTGVKLYDTNPNVLSVFANTNVEFVIGLGNEYV</sequence>
<feature type="region of interest" description="Disordered" evidence="5">
    <location>
        <begin position="1"/>
        <end position="45"/>
    </location>
</feature>
<dbReference type="Proteomes" id="UP000224567">
    <property type="component" value="Unassembled WGS sequence"/>
</dbReference>
<dbReference type="OrthoDB" id="1938138at2759"/>
<keyword evidence="2" id="KW-0378">Hydrolase</keyword>
<evidence type="ECO:0000256" key="3">
    <source>
        <dbReference type="ARBA" id="ARBA00023295"/>
    </source>
</evidence>
<dbReference type="PANTHER" id="PTHR32227">
    <property type="entry name" value="GLUCAN ENDO-1,3-BETA-GLUCOSIDASE BG1-RELATED-RELATED"/>
    <property type="match status" value="1"/>
</dbReference>
<organism evidence="6 7">
    <name type="scientific">Capsicum baccatum</name>
    <name type="common">Peruvian pepper</name>
    <dbReference type="NCBI Taxonomy" id="33114"/>
    <lineage>
        <taxon>Eukaryota</taxon>
        <taxon>Viridiplantae</taxon>
        <taxon>Streptophyta</taxon>
        <taxon>Embryophyta</taxon>
        <taxon>Tracheophyta</taxon>
        <taxon>Spermatophyta</taxon>
        <taxon>Magnoliopsida</taxon>
        <taxon>eudicotyledons</taxon>
        <taxon>Gunneridae</taxon>
        <taxon>Pentapetalae</taxon>
        <taxon>asterids</taxon>
        <taxon>lamiids</taxon>
        <taxon>Solanales</taxon>
        <taxon>Solanaceae</taxon>
        <taxon>Solanoideae</taxon>
        <taxon>Capsiceae</taxon>
        <taxon>Capsicum</taxon>
    </lineage>
</organism>
<dbReference type="InterPro" id="IPR017853">
    <property type="entry name" value="GH"/>
</dbReference>
<dbReference type="AlphaFoldDB" id="A0A2G2VDQ6"/>
<feature type="region of interest" description="Disordered" evidence="5">
    <location>
        <begin position="79"/>
        <end position="100"/>
    </location>
</feature>
<proteinExistence type="inferred from homology"/>
<keyword evidence="7" id="KW-1185">Reference proteome</keyword>
<evidence type="ECO:0000313" key="6">
    <source>
        <dbReference type="EMBL" id="PHT31115.1"/>
    </source>
</evidence>
<name>A0A2G2VDQ6_CAPBA</name>
<gene>
    <name evidence="6" type="ORF">CQW23_27452</name>
</gene>
<dbReference type="EMBL" id="MLFT02000012">
    <property type="protein sequence ID" value="PHT31115.1"/>
    <property type="molecule type" value="Genomic_DNA"/>
</dbReference>
<dbReference type="GO" id="GO:0004553">
    <property type="term" value="F:hydrolase activity, hydrolyzing O-glycosyl compounds"/>
    <property type="evidence" value="ECO:0007669"/>
    <property type="project" value="InterPro"/>
</dbReference>